<name>A0A940X119_9GAMM</name>
<keyword evidence="3" id="KW-1185">Reference proteome</keyword>
<dbReference type="InterPro" id="IPR049221">
    <property type="entry name" value="DUF6869"/>
</dbReference>
<protein>
    <recommendedName>
        <fullName evidence="1">DUF6869 domain-containing protein</fullName>
    </recommendedName>
</protein>
<feature type="domain" description="DUF6869" evidence="1">
    <location>
        <begin position="39"/>
        <end position="124"/>
    </location>
</feature>
<organism evidence="2 3">
    <name type="scientific">Pseudoxanthomonas helianthi</name>
    <dbReference type="NCBI Taxonomy" id="1453541"/>
    <lineage>
        <taxon>Bacteria</taxon>
        <taxon>Pseudomonadati</taxon>
        <taxon>Pseudomonadota</taxon>
        <taxon>Gammaproteobacteria</taxon>
        <taxon>Lysobacterales</taxon>
        <taxon>Lysobacteraceae</taxon>
        <taxon>Pseudoxanthomonas</taxon>
    </lineage>
</organism>
<dbReference type="Proteomes" id="UP000673447">
    <property type="component" value="Unassembled WGS sequence"/>
</dbReference>
<evidence type="ECO:0000313" key="2">
    <source>
        <dbReference type="EMBL" id="MBP3984023.1"/>
    </source>
</evidence>
<proteinExistence type="predicted"/>
<dbReference type="AlphaFoldDB" id="A0A940X119"/>
<sequence length="126" mass="13886">METRSPSALAEEWIERWSPTEGSAGGKVEASVLDGELPREQPDLCLDAILEILGRIDTSSPNHLLGVLAAGPLEDLLTYNGDVVVAEVDLLARRDPGFRLLLNGVWDSRIKPNILARLAKYRNNPW</sequence>
<accession>A0A940X119</accession>
<gene>
    <name evidence="2" type="ORF">J5837_06240</name>
</gene>
<reference evidence="2" key="2">
    <citation type="submission" date="2021-03" db="EMBL/GenBank/DDBJ databases">
        <authorList>
            <person name="Cao W."/>
        </authorList>
    </citation>
    <scope>NUCLEOTIDE SEQUENCE</scope>
    <source>
        <strain evidence="2">110414</strain>
    </source>
</reference>
<comment type="caution">
    <text evidence="2">The sequence shown here is derived from an EMBL/GenBank/DDBJ whole genome shotgun (WGS) entry which is preliminary data.</text>
</comment>
<reference evidence="2" key="1">
    <citation type="journal article" date="2016" name="Int. J. Syst. Evol. Microbiol.">
        <title>Pseudoxanthomonas helianthi sp. nov., isolated from roots of Jerusalem artichoke (Helianthus tuberosus).</title>
        <authorList>
            <person name="Kittiwongwattana C."/>
            <person name="Thawai C."/>
        </authorList>
    </citation>
    <scope>NUCLEOTIDE SEQUENCE</scope>
    <source>
        <strain evidence="2">110414</strain>
    </source>
</reference>
<evidence type="ECO:0000259" key="1">
    <source>
        <dbReference type="Pfam" id="PF21746"/>
    </source>
</evidence>
<dbReference type="Pfam" id="PF21746">
    <property type="entry name" value="DUF6869"/>
    <property type="match status" value="1"/>
</dbReference>
<dbReference type="RefSeq" id="WP_210535824.1">
    <property type="nucleotide sequence ID" value="NZ_JAGKTC010000001.1"/>
</dbReference>
<evidence type="ECO:0000313" key="3">
    <source>
        <dbReference type="Proteomes" id="UP000673447"/>
    </source>
</evidence>
<dbReference type="EMBL" id="JAGKTC010000001">
    <property type="protein sequence ID" value="MBP3984023.1"/>
    <property type="molecule type" value="Genomic_DNA"/>
</dbReference>